<evidence type="ECO:0000313" key="2">
    <source>
        <dbReference type="EMBL" id="KAK4152173.1"/>
    </source>
</evidence>
<reference evidence="2" key="2">
    <citation type="submission" date="2023-05" db="EMBL/GenBank/DDBJ databases">
        <authorList>
            <consortium name="Lawrence Berkeley National Laboratory"/>
            <person name="Steindorff A."/>
            <person name="Hensen N."/>
            <person name="Bonometti L."/>
            <person name="Westerberg I."/>
            <person name="Brannstrom I.O."/>
            <person name="Guillou S."/>
            <person name="Cros-Aarteil S."/>
            <person name="Calhoun S."/>
            <person name="Haridas S."/>
            <person name="Kuo A."/>
            <person name="Mondo S."/>
            <person name="Pangilinan J."/>
            <person name="Riley R."/>
            <person name="Labutti K."/>
            <person name="Andreopoulos B."/>
            <person name="Lipzen A."/>
            <person name="Chen C."/>
            <person name="Yanf M."/>
            <person name="Daum C."/>
            <person name="Ng V."/>
            <person name="Clum A."/>
            <person name="Ohm R."/>
            <person name="Martin F."/>
            <person name="Silar P."/>
            <person name="Natvig D."/>
            <person name="Lalanne C."/>
            <person name="Gautier V."/>
            <person name="Ament-Velasquez S.L."/>
            <person name="Kruys A."/>
            <person name="Hutchinson M.I."/>
            <person name="Powell A.J."/>
            <person name="Barry K."/>
            <person name="Miller A.N."/>
            <person name="Grigoriev I.V."/>
            <person name="Debuchy R."/>
            <person name="Gladieux P."/>
            <person name="Thoren M.H."/>
            <person name="Johannesson H."/>
        </authorList>
    </citation>
    <scope>NUCLEOTIDE SEQUENCE</scope>
    <source>
        <strain evidence="2">CBS 538.74</strain>
    </source>
</reference>
<dbReference type="EMBL" id="MU856984">
    <property type="protein sequence ID" value="KAK4152173.1"/>
    <property type="molecule type" value="Genomic_DNA"/>
</dbReference>
<protein>
    <submittedName>
        <fullName evidence="2">Uncharacterized protein</fullName>
    </submittedName>
</protein>
<evidence type="ECO:0000256" key="1">
    <source>
        <dbReference type="SAM" id="MobiDB-lite"/>
    </source>
</evidence>
<keyword evidence="3" id="KW-1185">Reference proteome</keyword>
<feature type="compositionally biased region" description="Polar residues" evidence="1">
    <location>
        <begin position="174"/>
        <end position="195"/>
    </location>
</feature>
<dbReference type="Proteomes" id="UP001302745">
    <property type="component" value="Unassembled WGS sequence"/>
</dbReference>
<accession>A0AAN6VIJ1</accession>
<name>A0AAN6VIJ1_9PEZI</name>
<sequence length="405" mass="43493">MANMAQPTMTQPTAPSTSNTRMMDLARVMLGNPANSNGGGDVESFAKGFETGFGAGWALGFEQGKNQAQCEGEAEDEEPFGAMIDEFIESILPARLNNNAKVARDAPSPPTGCRRCLLSDADLVVDVSDSSSIKEEDVFYDAASIVTAALGGDLPDDLDGASSRVAASGFGPSEGNTNASTTPTVRETNIASPASSIPPEEDLVDLSYDDEQPVVAPSPDSNESDTTLGGRAVAPGPDPTPPTTLYGIPLAHTIRPITPDFTITPQATRPRPAYPKLSGRYDIYALAAEGKTVVEDPYRVLIGPASASARAAWKGDNGKWYVRNKLNGGYRKYHGGSSRKNDHADDHPRDRAGVAWCNMVRDDDHVWYILAMFDTQQKAREAEEFFRGYACGGSIMWGWVYQIEE</sequence>
<comment type="caution">
    <text evidence="2">The sequence shown here is derived from an EMBL/GenBank/DDBJ whole genome shotgun (WGS) entry which is preliminary data.</text>
</comment>
<proteinExistence type="predicted"/>
<organism evidence="2 3">
    <name type="scientific">Chaetomidium leptoderma</name>
    <dbReference type="NCBI Taxonomy" id="669021"/>
    <lineage>
        <taxon>Eukaryota</taxon>
        <taxon>Fungi</taxon>
        <taxon>Dikarya</taxon>
        <taxon>Ascomycota</taxon>
        <taxon>Pezizomycotina</taxon>
        <taxon>Sordariomycetes</taxon>
        <taxon>Sordariomycetidae</taxon>
        <taxon>Sordariales</taxon>
        <taxon>Chaetomiaceae</taxon>
        <taxon>Chaetomidium</taxon>
    </lineage>
</organism>
<feature type="region of interest" description="Disordered" evidence="1">
    <location>
        <begin position="163"/>
        <end position="240"/>
    </location>
</feature>
<reference evidence="2" key="1">
    <citation type="journal article" date="2023" name="Mol. Phylogenet. Evol.">
        <title>Genome-scale phylogeny and comparative genomics of the fungal order Sordariales.</title>
        <authorList>
            <person name="Hensen N."/>
            <person name="Bonometti L."/>
            <person name="Westerberg I."/>
            <person name="Brannstrom I.O."/>
            <person name="Guillou S."/>
            <person name="Cros-Aarteil S."/>
            <person name="Calhoun S."/>
            <person name="Haridas S."/>
            <person name="Kuo A."/>
            <person name="Mondo S."/>
            <person name="Pangilinan J."/>
            <person name="Riley R."/>
            <person name="LaButti K."/>
            <person name="Andreopoulos B."/>
            <person name="Lipzen A."/>
            <person name="Chen C."/>
            <person name="Yan M."/>
            <person name="Daum C."/>
            <person name="Ng V."/>
            <person name="Clum A."/>
            <person name="Steindorff A."/>
            <person name="Ohm R.A."/>
            <person name="Martin F."/>
            <person name="Silar P."/>
            <person name="Natvig D.O."/>
            <person name="Lalanne C."/>
            <person name="Gautier V."/>
            <person name="Ament-Velasquez S.L."/>
            <person name="Kruys A."/>
            <person name="Hutchinson M.I."/>
            <person name="Powell A.J."/>
            <person name="Barry K."/>
            <person name="Miller A.N."/>
            <person name="Grigoriev I.V."/>
            <person name="Debuchy R."/>
            <person name="Gladieux P."/>
            <person name="Hiltunen Thoren M."/>
            <person name="Johannesson H."/>
        </authorList>
    </citation>
    <scope>NUCLEOTIDE SEQUENCE</scope>
    <source>
        <strain evidence="2">CBS 538.74</strain>
    </source>
</reference>
<dbReference type="AlphaFoldDB" id="A0AAN6VIJ1"/>
<feature type="compositionally biased region" description="Acidic residues" evidence="1">
    <location>
        <begin position="199"/>
        <end position="212"/>
    </location>
</feature>
<gene>
    <name evidence="2" type="ORF">C8A00DRAFT_35142</name>
</gene>
<evidence type="ECO:0000313" key="3">
    <source>
        <dbReference type="Proteomes" id="UP001302745"/>
    </source>
</evidence>